<proteinExistence type="predicted"/>
<protein>
    <submittedName>
        <fullName evidence="1">Radial spoke head 14-like protein</fullName>
    </submittedName>
</protein>
<evidence type="ECO:0000313" key="2">
    <source>
        <dbReference type="Proteomes" id="UP000192578"/>
    </source>
</evidence>
<dbReference type="InterPro" id="IPR011989">
    <property type="entry name" value="ARM-like"/>
</dbReference>
<dbReference type="Gene3D" id="1.25.10.10">
    <property type="entry name" value="Leucine-rich Repeat Variant"/>
    <property type="match status" value="1"/>
</dbReference>
<dbReference type="PANTHER" id="PTHR15599:SF1">
    <property type="entry name" value="RADIAL SPOKE HEAD 14 HOMOLOG"/>
    <property type="match status" value="1"/>
</dbReference>
<dbReference type="PANTHER" id="PTHR15599">
    <property type="entry name" value="RTDR1"/>
    <property type="match status" value="1"/>
</dbReference>
<gene>
    <name evidence="1" type="ORF">BV898_15568</name>
</gene>
<name>A0A9X6RKU5_HYPEX</name>
<organism evidence="1 2">
    <name type="scientific">Hypsibius exemplaris</name>
    <name type="common">Freshwater tardigrade</name>
    <dbReference type="NCBI Taxonomy" id="2072580"/>
    <lineage>
        <taxon>Eukaryota</taxon>
        <taxon>Metazoa</taxon>
        <taxon>Ecdysozoa</taxon>
        <taxon>Tardigrada</taxon>
        <taxon>Eutardigrada</taxon>
        <taxon>Parachela</taxon>
        <taxon>Hypsibioidea</taxon>
        <taxon>Hypsibiidae</taxon>
        <taxon>Hypsibius</taxon>
    </lineage>
</organism>
<accession>A0A9X6RKU5</accession>
<dbReference type="OrthoDB" id="409644at2759"/>
<reference evidence="2" key="1">
    <citation type="submission" date="2017-01" db="EMBL/GenBank/DDBJ databases">
        <title>Comparative genomics of anhydrobiosis in the tardigrade Hypsibius dujardini.</title>
        <authorList>
            <person name="Yoshida Y."/>
            <person name="Koutsovoulos G."/>
            <person name="Laetsch D."/>
            <person name="Stevens L."/>
            <person name="Kumar S."/>
            <person name="Horikawa D."/>
            <person name="Ishino K."/>
            <person name="Komine S."/>
            <person name="Tomita M."/>
            <person name="Blaxter M."/>
            <person name="Arakawa K."/>
        </authorList>
    </citation>
    <scope>NUCLEOTIDE SEQUENCE [LARGE SCALE GENOMIC DNA]</scope>
    <source>
        <strain evidence="2">Z151</strain>
    </source>
</reference>
<dbReference type="SUPFAM" id="SSF48371">
    <property type="entry name" value="ARM repeat"/>
    <property type="match status" value="1"/>
</dbReference>
<dbReference type="InterPro" id="IPR042856">
    <property type="entry name" value="RSP14"/>
</dbReference>
<dbReference type="InterPro" id="IPR016024">
    <property type="entry name" value="ARM-type_fold"/>
</dbReference>
<dbReference type="Proteomes" id="UP000192578">
    <property type="component" value="Unassembled WGS sequence"/>
</dbReference>
<dbReference type="EMBL" id="MTYJ01000213">
    <property type="protein sequence ID" value="OWA51066.1"/>
    <property type="molecule type" value="Genomic_DNA"/>
</dbReference>
<sequence>MSRPTCSDTYPPRVDFTKTPLAYGLRAVPRILRELVVDEVVVRRRALNSLAVYLVNPLHVQESLDRGVMRVLYERLKETDYLVRERTTACLQLFSRSTRGCEAILLDDIVNILRKRIDDIEEPVRINSYNTFLNLSGELKGAFEITNYDLVSIFVEKLWTEIPIVKKVLLSILHHIMEYADIRRDVLTTPAMIYFTSYLQSEDVEIREGAARCTGDLAVEILGKTQANGCGTVEILTDLIMKEPMDLPTMAPISYALMMCLIDIEARYRALKRSGEILGRVITLARHPALEVALNAIKIATIMAESPEGRKYYMENFAAVADFQKLPDPDLKRVAETLVAVIMSKP</sequence>
<dbReference type="AlphaFoldDB" id="A0A9X6RKU5"/>
<evidence type="ECO:0000313" key="1">
    <source>
        <dbReference type="EMBL" id="OWA51066.1"/>
    </source>
</evidence>
<comment type="caution">
    <text evidence="1">The sequence shown here is derived from an EMBL/GenBank/DDBJ whole genome shotgun (WGS) entry which is preliminary data.</text>
</comment>
<keyword evidence="2" id="KW-1185">Reference proteome</keyword>